<dbReference type="OrthoDB" id="6255225at2759"/>
<evidence type="ECO:0000256" key="2">
    <source>
        <dbReference type="ARBA" id="ARBA00022490"/>
    </source>
</evidence>
<dbReference type="Proteomes" id="UP000663882">
    <property type="component" value="Unassembled WGS sequence"/>
</dbReference>
<name>A0A814CUQ2_9BILA</name>
<dbReference type="EMBL" id="CAJNOO010000456">
    <property type="protein sequence ID" value="CAF0948282.1"/>
    <property type="molecule type" value="Genomic_DNA"/>
</dbReference>
<keyword evidence="2" id="KW-0963">Cytoplasm</keyword>
<feature type="region of interest" description="Disordered" evidence="6">
    <location>
        <begin position="323"/>
        <end position="347"/>
    </location>
</feature>
<feature type="domain" description="MATH" evidence="8">
    <location>
        <begin position="163"/>
        <end position="295"/>
    </location>
</feature>
<proteinExistence type="predicted"/>
<organism evidence="9 10">
    <name type="scientific">Rotaria sordida</name>
    <dbReference type="NCBI Taxonomy" id="392033"/>
    <lineage>
        <taxon>Eukaryota</taxon>
        <taxon>Metazoa</taxon>
        <taxon>Spiralia</taxon>
        <taxon>Gnathifera</taxon>
        <taxon>Rotifera</taxon>
        <taxon>Eurotatoria</taxon>
        <taxon>Bdelloidea</taxon>
        <taxon>Philodinida</taxon>
        <taxon>Philodinidae</taxon>
        <taxon>Rotaria</taxon>
    </lineage>
</organism>
<protein>
    <recommendedName>
        <fullName evidence="11">RING-type domain-containing protein</fullName>
    </recommendedName>
</protein>
<accession>A0A814CUQ2</accession>
<dbReference type="Gene3D" id="3.30.40.10">
    <property type="entry name" value="Zinc/RING finger domain, C3HC4 (zinc finger)"/>
    <property type="match status" value="1"/>
</dbReference>
<dbReference type="PANTHER" id="PTHR10131:SF94">
    <property type="entry name" value="TNF RECEPTOR-ASSOCIATED FACTOR 4"/>
    <property type="match status" value="1"/>
</dbReference>
<gene>
    <name evidence="9" type="ORF">RFH988_LOCUS11483</name>
</gene>
<keyword evidence="4" id="KW-0862">Zinc</keyword>
<dbReference type="PROSITE" id="PS50089">
    <property type="entry name" value="ZF_RING_2"/>
    <property type="match status" value="1"/>
</dbReference>
<evidence type="ECO:0000313" key="10">
    <source>
        <dbReference type="Proteomes" id="UP000663882"/>
    </source>
</evidence>
<evidence type="ECO:0008006" key="11">
    <source>
        <dbReference type="Google" id="ProtNLM"/>
    </source>
</evidence>
<evidence type="ECO:0000313" key="9">
    <source>
        <dbReference type="EMBL" id="CAF0948282.1"/>
    </source>
</evidence>
<dbReference type="Pfam" id="PF13923">
    <property type="entry name" value="zf-C3HC4_2"/>
    <property type="match status" value="1"/>
</dbReference>
<dbReference type="PANTHER" id="PTHR10131">
    <property type="entry name" value="TNF RECEPTOR ASSOCIATED FACTOR"/>
    <property type="match status" value="1"/>
</dbReference>
<evidence type="ECO:0000256" key="4">
    <source>
        <dbReference type="ARBA" id="ARBA00022833"/>
    </source>
</evidence>
<dbReference type="Gene3D" id="2.60.210.10">
    <property type="entry name" value="Apoptosis, Tumor Necrosis Factor Receptor Associated Protein 2, Chain A"/>
    <property type="match status" value="1"/>
</dbReference>
<dbReference type="SMART" id="SM00184">
    <property type="entry name" value="RING"/>
    <property type="match status" value="1"/>
</dbReference>
<dbReference type="SUPFAM" id="SSF49599">
    <property type="entry name" value="TRAF domain-like"/>
    <property type="match status" value="1"/>
</dbReference>
<dbReference type="InterPro" id="IPR013083">
    <property type="entry name" value="Znf_RING/FYVE/PHD"/>
</dbReference>
<dbReference type="SUPFAM" id="SSF57850">
    <property type="entry name" value="RING/U-box"/>
    <property type="match status" value="1"/>
</dbReference>
<evidence type="ECO:0000256" key="1">
    <source>
        <dbReference type="ARBA" id="ARBA00004496"/>
    </source>
</evidence>
<evidence type="ECO:0000256" key="3">
    <source>
        <dbReference type="ARBA" id="ARBA00022771"/>
    </source>
</evidence>
<dbReference type="InterPro" id="IPR008974">
    <property type="entry name" value="TRAF-like"/>
</dbReference>
<dbReference type="AlphaFoldDB" id="A0A814CUQ2"/>
<dbReference type="PROSITE" id="PS50144">
    <property type="entry name" value="MATH"/>
    <property type="match status" value="1"/>
</dbReference>
<feature type="domain" description="RING-type" evidence="7">
    <location>
        <begin position="18"/>
        <end position="57"/>
    </location>
</feature>
<sequence>MVGFDAKNKRSLEEKYTCPICLLIIRDPVQLIDCGHRFCQTCTNTEQDTTTKCDQCQLEISRENVSHDQLPAHYLTEQHQNALINAIPRGTETSNAVRHCETSRSSENQYTLLRLSGSTSGTNSPIEQRHDLSEVVNNNPEIVNQDPNSLQKKTNDLQKFSSNDAYTWTITNVKEKMNEAQSGKETSIYSPPFYLPQNGYKMRAHLFLNGDGNARHTHMSLFLQLMRGDHDRILRLKQRHIIDSFLPDTKSSSFRRPVSDMNIASGIPKFVPLPLIQHEGNPYLRNDTMLIQISIDLGEFSKRLLPSALSLNPNVFDLVQQTRANQGTRRRLSEDAESTDQNKKTKT</sequence>
<dbReference type="InterPro" id="IPR002083">
    <property type="entry name" value="MATH/TRAF_dom"/>
</dbReference>
<evidence type="ECO:0000259" key="7">
    <source>
        <dbReference type="PROSITE" id="PS50089"/>
    </source>
</evidence>
<dbReference type="GO" id="GO:0005737">
    <property type="term" value="C:cytoplasm"/>
    <property type="evidence" value="ECO:0007669"/>
    <property type="project" value="UniProtKB-SubCell"/>
</dbReference>
<reference evidence="9" key="1">
    <citation type="submission" date="2021-02" db="EMBL/GenBank/DDBJ databases">
        <authorList>
            <person name="Nowell W R."/>
        </authorList>
    </citation>
    <scope>NUCLEOTIDE SEQUENCE</scope>
</reference>
<evidence type="ECO:0000256" key="6">
    <source>
        <dbReference type="SAM" id="MobiDB-lite"/>
    </source>
</evidence>
<dbReference type="GO" id="GO:0043122">
    <property type="term" value="P:regulation of canonical NF-kappaB signal transduction"/>
    <property type="evidence" value="ECO:0007669"/>
    <property type="project" value="TreeGrafter"/>
</dbReference>
<comment type="caution">
    <text evidence="9">The sequence shown here is derived from an EMBL/GenBank/DDBJ whole genome shotgun (WGS) entry which is preliminary data.</text>
</comment>
<keyword evidence="3 5" id="KW-0863">Zinc-finger</keyword>
<keyword evidence="3 5" id="KW-0479">Metal-binding</keyword>
<comment type="subcellular location">
    <subcellularLocation>
        <location evidence="1">Cytoplasm</location>
    </subcellularLocation>
</comment>
<dbReference type="Pfam" id="PF22486">
    <property type="entry name" value="MATH_2"/>
    <property type="match status" value="1"/>
</dbReference>
<dbReference type="GO" id="GO:0008270">
    <property type="term" value="F:zinc ion binding"/>
    <property type="evidence" value="ECO:0007669"/>
    <property type="project" value="UniProtKB-KW"/>
</dbReference>
<evidence type="ECO:0000259" key="8">
    <source>
        <dbReference type="PROSITE" id="PS50144"/>
    </source>
</evidence>
<dbReference type="InterPro" id="IPR001841">
    <property type="entry name" value="Znf_RING"/>
</dbReference>
<evidence type="ECO:0000256" key="5">
    <source>
        <dbReference type="PROSITE-ProRule" id="PRU00175"/>
    </source>
</evidence>